<sequence length="128" mass="13400">MLSLLFPAWSAVQAFKDPSVSALAEHNTSIADPYTDDVPTDIGPFASGALPAESDEELDNTFAGPTLSPILEETDEIPSNCEHSASIPVPHDPGEEPDDTLPGPIHTTTGSTGGPSGVEEFELQELNS</sequence>
<dbReference type="Proteomes" id="UP000799770">
    <property type="component" value="Unassembled WGS sequence"/>
</dbReference>
<keyword evidence="3" id="KW-1185">Reference proteome</keyword>
<dbReference type="AlphaFoldDB" id="A0A6A5ZQJ4"/>
<name>A0A6A5ZQJ4_9PLEO</name>
<evidence type="ECO:0000313" key="2">
    <source>
        <dbReference type="EMBL" id="KAF2121526.1"/>
    </source>
</evidence>
<reference evidence="2" key="1">
    <citation type="journal article" date="2020" name="Stud. Mycol.">
        <title>101 Dothideomycetes genomes: a test case for predicting lifestyles and emergence of pathogens.</title>
        <authorList>
            <person name="Haridas S."/>
            <person name="Albert R."/>
            <person name="Binder M."/>
            <person name="Bloem J."/>
            <person name="Labutti K."/>
            <person name="Salamov A."/>
            <person name="Andreopoulos B."/>
            <person name="Baker S."/>
            <person name="Barry K."/>
            <person name="Bills G."/>
            <person name="Bluhm B."/>
            <person name="Cannon C."/>
            <person name="Castanera R."/>
            <person name="Culley D."/>
            <person name="Daum C."/>
            <person name="Ezra D."/>
            <person name="Gonzalez J."/>
            <person name="Henrissat B."/>
            <person name="Kuo A."/>
            <person name="Liang C."/>
            <person name="Lipzen A."/>
            <person name="Lutzoni F."/>
            <person name="Magnuson J."/>
            <person name="Mondo S."/>
            <person name="Nolan M."/>
            <person name="Ohm R."/>
            <person name="Pangilinan J."/>
            <person name="Park H.-J."/>
            <person name="Ramirez L."/>
            <person name="Alfaro M."/>
            <person name="Sun H."/>
            <person name="Tritt A."/>
            <person name="Yoshinaga Y."/>
            <person name="Zwiers L.-H."/>
            <person name="Turgeon B."/>
            <person name="Goodwin S."/>
            <person name="Spatafora J."/>
            <person name="Crous P."/>
            <person name="Grigoriev I."/>
        </authorList>
    </citation>
    <scope>NUCLEOTIDE SEQUENCE</scope>
    <source>
        <strain evidence="2">CBS 627.86</strain>
    </source>
</reference>
<dbReference type="EMBL" id="ML977312">
    <property type="protein sequence ID" value="KAF2121526.1"/>
    <property type="molecule type" value="Genomic_DNA"/>
</dbReference>
<evidence type="ECO:0000256" key="1">
    <source>
        <dbReference type="SAM" id="MobiDB-lite"/>
    </source>
</evidence>
<gene>
    <name evidence="2" type="ORF">BDV96DRAFT_640915</name>
</gene>
<proteinExistence type="predicted"/>
<organism evidence="2 3">
    <name type="scientific">Lophiotrema nucula</name>
    <dbReference type="NCBI Taxonomy" id="690887"/>
    <lineage>
        <taxon>Eukaryota</taxon>
        <taxon>Fungi</taxon>
        <taxon>Dikarya</taxon>
        <taxon>Ascomycota</taxon>
        <taxon>Pezizomycotina</taxon>
        <taxon>Dothideomycetes</taxon>
        <taxon>Pleosporomycetidae</taxon>
        <taxon>Pleosporales</taxon>
        <taxon>Lophiotremataceae</taxon>
        <taxon>Lophiotrema</taxon>
    </lineage>
</organism>
<evidence type="ECO:0000313" key="3">
    <source>
        <dbReference type="Proteomes" id="UP000799770"/>
    </source>
</evidence>
<protein>
    <submittedName>
        <fullName evidence="2">Uncharacterized protein</fullName>
    </submittedName>
</protein>
<feature type="region of interest" description="Disordered" evidence="1">
    <location>
        <begin position="30"/>
        <end position="54"/>
    </location>
</feature>
<feature type="compositionally biased region" description="Acidic residues" evidence="1">
    <location>
        <begin position="119"/>
        <end position="128"/>
    </location>
</feature>
<feature type="region of interest" description="Disordered" evidence="1">
    <location>
        <begin position="75"/>
        <end position="128"/>
    </location>
</feature>
<accession>A0A6A5ZQJ4</accession>